<name>Q5FTL4_GLUOX</name>
<keyword evidence="2" id="KW-1133">Transmembrane helix</keyword>
<evidence type="ECO:0000313" key="4">
    <source>
        <dbReference type="Proteomes" id="UP000006375"/>
    </source>
</evidence>
<organism evidence="3 4">
    <name type="scientific">Gluconobacter oxydans (strain 621H)</name>
    <name type="common">Gluconobacter suboxydans</name>
    <dbReference type="NCBI Taxonomy" id="290633"/>
    <lineage>
        <taxon>Bacteria</taxon>
        <taxon>Pseudomonadati</taxon>
        <taxon>Pseudomonadota</taxon>
        <taxon>Alphaproteobacteria</taxon>
        <taxon>Acetobacterales</taxon>
        <taxon>Acetobacteraceae</taxon>
        <taxon>Gluconobacter</taxon>
    </lineage>
</organism>
<evidence type="ECO:0000313" key="3">
    <source>
        <dbReference type="EMBL" id="AAW60282.1"/>
    </source>
</evidence>
<gene>
    <name evidence="3" type="ordered locus">GOX0504</name>
</gene>
<reference evidence="3 4" key="1">
    <citation type="journal article" date="2005" name="Nat. Biotechnol.">
        <title>Complete genome sequence of the acetic acid bacterium Gluconobacter oxydans.</title>
        <authorList>
            <person name="Prust C."/>
            <person name="Hoffmeister M."/>
            <person name="Liesegang H."/>
            <person name="Wiezer A."/>
            <person name="Fricke W.F."/>
            <person name="Ehrenreich A."/>
            <person name="Gottschalk G."/>
            <person name="Deppenmeier U."/>
        </authorList>
    </citation>
    <scope>NUCLEOTIDE SEQUENCE [LARGE SCALE GENOMIC DNA]</scope>
    <source>
        <strain evidence="3 4">621H</strain>
    </source>
</reference>
<keyword evidence="2" id="KW-0472">Membrane</keyword>
<protein>
    <submittedName>
        <fullName evidence="3">Uncharacterized protein</fullName>
    </submittedName>
</protein>
<dbReference type="KEGG" id="gox:GOX0504"/>
<feature type="transmembrane region" description="Helical" evidence="2">
    <location>
        <begin position="47"/>
        <end position="72"/>
    </location>
</feature>
<feature type="region of interest" description="Disordered" evidence="1">
    <location>
        <begin position="1"/>
        <end position="28"/>
    </location>
</feature>
<dbReference type="AlphaFoldDB" id="Q5FTL4"/>
<evidence type="ECO:0000256" key="2">
    <source>
        <dbReference type="SAM" id="Phobius"/>
    </source>
</evidence>
<sequence length="152" mass="15551">MASASARSALWPAVDASTTRRNGETGSDMTQGVAEEMANSESQTPKALLAAVILMGVLIIAAVFGLIGVIAYRFLHPRPSVTATVPLAEGGFSRLALPLGPGEHITAVTSRPDGLMAVTLSGAGSDRVLLWNPEAGKIAAELDFGTPAPSTP</sequence>
<dbReference type="STRING" id="290633.GOX0504"/>
<dbReference type="HOGENOM" id="CLU_163263_0_0_5"/>
<keyword evidence="2" id="KW-0812">Transmembrane</keyword>
<accession>Q5FTL4</accession>
<feature type="compositionally biased region" description="Polar residues" evidence="1">
    <location>
        <begin position="16"/>
        <end position="28"/>
    </location>
</feature>
<dbReference type="EMBL" id="CP000009">
    <property type="protein sequence ID" value="AAW60282.1"/>
    <property type="molecule type" value="Genomic_DNA"/>
</dbReference>
<proteinExistence type="predicted"/>
<keyword evidence="4" id="KW-1185">Reference proteome</keyword>
<dbReference type="Proteomes" id="UP000006375">
    <property type="component" value="Chromosome"/>
</dbReference>
<evidence type="ECO:0000256" key="1">
    <source>
        <dbReference type="SAM" id="MobiDB-lite"/>
    </source>
</evidence>